<evidence type="ECO:0000313" key="2">
    <source>
        <dbReference type="Proteomes" id="UP001500213"/>
    </source>
</evidence>
<evidence type="ECO:0000313" key="1">
    <source>
        <dbReference type="EMBL" id="GAA4194100.1"/>
    </source>
</evidence>
<accession>A0ABP8AZ80</accession>
<sequence length="155" mass="17039">MTEQQLADVIRQSIEIAAPLDVVWRLVSEPGWWINDGELEEHDITTTTDADGTVTAEVRGHRAGVWRLIVVELREREYAAFRWAPHAAGDRDARGATGSTLVEFTLREASDHVVVQVVESGFSALTISPEKVVANYDDNTEGWAAELAALQRAAA</sequence>
<organism evidence="1 2">
    <name type="scientific">Gryllotalpicola kribbensis</name>
    <dbReference type="NCBI Taxonomy" id="993084"/>
    <lineage>
        <taxon>Bacteria</taxon>
        <taxon>Bacillati</taxon>
        <taxon>Actinomycetota</taxon>
        <taxon>Actinomycetes</taxon>
        <taxon>Micrococcales</taxon>
        <taxon>Microbacteriaceae</taxon>
        <taxon>Gryllotalpicola</taxon>
    </lineage>
</organism>
<proteinExistence type="predicted"/>
<protein>
    <submittedName>
        <fullName evidence="1">SRPBCC family protein</fullName>
    </submittedName>
</protein>
<dbReference type="SUPFAM" id="SSF55961">
    <property type="entry name" value="Bet v1-like"/>
    <property type="match status" value="1"/>
</dbReference>
<keyword evidence="2" id="KW-1185">Reference proteome</keyword>
<dbReference type="Proteomes" id="UP001500213">
    <property type="component" value="Unassembled WGS sequence"/>
</dbReference>
<dbReference type="Gene3D" id="3.30.530.20">
    <property type="match status" value="1"/>
</dbReference>
<comment type="caution">
    <text evidence="1">The sequence shown here is derived from an EMBL/GenBank/DDBJ whole genome shotgun (WGS) entry which is preliminary data.</text>
</comment>
<reference evidence="2" key="1">
    <citation type="journal article" date="2019" name="Int. J. Syst. Evol. Microbiol.">
        <title>The Global Catalogue of Microorganisms (GCM) 10K type strain sequencing project: providing services to taxonomists for standard genome sequencing and annotation.</title>
        <authorList>
            <consortium name="The Broad Institute Genomics Platform"/>
            <consortium name="The Broad Institute Genome Sequencing Center for Infectious Disease"/>
            <person name="Wu L."/>
            <person name="Ma J."/>
        </authorList>
    </citation>
    <scope>NUCLEOTIDE SEQUENCE [LARGE SCALE GENOMIC DNA]</scope>
    <source>
        <strain evidence="2">JCM 17593</strain>
    </source>
</reference>
<dbReference type="InterPro" id="IPR023393">
    <property type="entry name" value="START-like_dom_sf"/>
</dbReference>
<dbReference type="EMBL" id="BAABBX010000016">
    <property type="protein sequence ID" value="GAA4194100.1"/>
    <property type="molecule type" value="Genomic_DNA"/>
</dbReference>
<name>A0ABP8AZ80_9MICO</name>
<gene>
    <name evidence="1" type="ORF">GCM10022288_29000</name>
</gene>
<dbReference type="RefSeq" id="WP_344778128.1">
    <property type="nucleotide sequence ID" value="NZ_BAABBX010000016.1"/>
</dbReference>